<dbReference type="GO" id="GO:0004674">
    <property type="term" value="F:protein serine/threonine kinase activity"/>
    <property type="evidence" value="ECO:0007669"/>
    <property type="project" value="UniProtKB-KW"/>
</dbReference>
<evidence type="ECO:0000313" key="10">
    <source>
        <dbReference type="Proteomes" id="UP000243515"/>
    </source>
</evidence>
<keyword evidence="3" id="KW-0808">Transferase</keyword>
<evidence type="ECO:0000256" key="8">
    <source>
        <dbReference type="ARBA" id="ARBA00048679"/>
    </source>
</evidence>
<evidence type="ECO:0000256" key="6">
    <source>
        <dbReference type="ARBA" id="ARBA00022840"/>
    </source>
</evidence>
<dbReference type="SUPFAM" id="SSF56112">
    <property type="entry name" value="Protein kinase-like (PK-like)"/>
    <property type="match status" value="1"/>
</dbReference>
<protein>
    <recommendedName>
        <fullName evidence="1">non-specific serine/threonine protein kinase</fullName>
        <ecNumber evidence="1">2.7.11.1</ecNumber>
    </recommendedName>
</protein>
<keyword evidence="5" id="KW-0418">Kinase</keyword>
<evidence type="ECO:0000256" key="1">
    <source>
        <dbReference type="ARBA" id="ARBA00012513"/>
    </source>
</evidence>
<dbReference type="InterPro" id="IPR011009">
    <property type="entry name" value="Kinase-like_dom_sf"/>
</dbReference>
<comment type="catalytic activity">
    <reaction evidence="7">
        <text>L-threonyl-[protein] + ATP = O-phospho-L-threonyl-[protein] + ADP + H(+)</text>
        <dbReference type="Rhea" id="RHEA:46608"/>
        <dbReference type="Rhea" id="RHEA-COMP:11060"/>
        <dbReference type="Rhea" id="RHEA-COMP:11605"/>
        <dbReference type="ChEBI" id="CHEBI:15378"/>
        <dbReference type="ChEBI" id="CHEBI:30013"/>
        <dbReference type="ChEBI" id="CHEBI:30616"/>
        <dbReference type="ChEBI" id="CHEBI:61977"/>
        <dbReference type="ChEBI" id="CHEBI:456216"/>
        <dbReference type="EC" id="2.7.11.1"/>
    </reaction>
</comment>
<evidence type="ECO:0000256" key="2">
    <source>
        <dbReference type="ARBA" id="ARBA00022527"/>
    </source>
</evidence>
<sequence>MSDIYYTNVIEAVEDIDNYRTGGFHSVRFGDKYKGKWIYKILLKLGYRRFSTVWLASVLNVDLTEYVVLKFVVSNLPNKGYEQRVLKWLSLTDPGPSHPGRQYVIHLIDSFTISGPNGQHDVVTDVVGPSFATVQSECYDIPIGVVGAFPLLPTARAARQLLMALDYLRRSSWSSCLDETLYTLTEEFYIYPDKREFAEFLRLILVIRPENRANIPMPLHQKWLQQSPGPLLSISS</sequence>
<dbReference type="Proteomes" id="UP000243515">
    <property type="component" value="Unassembled WGS sequence"/>
</dbReference>
<evidence type="ECO:0000313" key="9">
    <source>
        <dbReference type="EMBL" id="OXV06844.1"/>
    </source>
</evidence>
<organism evidence="9 10">
    <name type="scientific">Elaphomyces granulatus</name>
    <dbReference type="NCBI Taxonomy" id="519963"/>
    <lineage>
        <taxon>Eukaryota</taxon>
        <taxon>Fungi</taxon>
        <taxon>Dikarya</taxon>
        <taxon>Ascomycota</taxon>
        <taxon>Pezizomycotina</taxon>
        <taxon>Eurotiomycetes</taxon>
        <taxon>Eurotiomycetidae</taxon>
        <taxon>Eurotiales</taxon>
        <taxon>Elaphomycetaceae</taxon>
        <taxon>Elaphomyces</taxon>
    </lineage>
</organism>
<dbReference type="GO" id="GO:0000245">
    <property type="term" value="P:spliceosomal complex assembly"/>
    <property type="evidence" value="ECO:0007669"/>
    <property type="project" value="TreeGrafter"/>
</dbReference>
<dbReference type="GO" id="GO:0005737">
    <property type="term" value="C:cytoplasm"/>
    <property type="evidence" value="ECO:0007669"/>
    <property type="project" value="TreeGrafter"/>
</dbReference>
<evidence type="ECO:0000256" key="4">
    <source>
        <dbReference type="ARBA" id="ARBA00022741"/>
    </source>
</evidence>
<dbReference type="GO" id="GO:0005524">
    <property type="term" value="F:ATP binding"/>
    <property type="evidence" value="ECO:0007669"/>
    <property type="project" value="UniProtKB-KW"/>
</dbReference>
<comment type="caution">
    <text evidence="9">The sequence shown here is derived from an EMBL/GenBank/DDBJ whole genome shotgun (WGS) entry which is preliminary data.</text>
</comment>
<gene>
    <name evidence="9" type="ORF">Egran_05389</name>
</gene>
<dbReference type="OrthoDB" id="5979581at2759"/>
<evidence type="ECO:0000256" key="5">
    <source>
        <dbReference type="ARBA" id="ARBA00022777"/>
    </source>
</evidence>
<comment type="catalytic activity">
    <reaction evidence="8">
        <text>L-seryl-[protein] + ATP = O-phospho-L-seryl-[protein] + ADP + H(+)</text>
        <dbReference type="Rhea" id="RHEA:17989"/>
        <dbReference type="Rhea" id="RHEA-COMP:9863"/>
        <dbReference type="Rhea" id="RHEA-COMP:11604"/>
        <dbReference type="ChEBI" id="CHEBI:15378"/>
        <dbReference type="ChEBI" id="CHEBI:29999"/>
        <dbReference type="ChEBI" id="CHEBI:30616"/>
        <dbReference type="ChEBI" id="CHEBI:83421"/>
        <dbReference type="ChEBI" id="CHEBI:456216"/>
        <dbReference type="EC" id="2.7.11.1"/>
    </reaction>
</comment>
<proteinExistence type="predicted"/>
<keyword evidence="4" id="KW-0547">Nucleotide-binding</keyword>
<keyword evidence="2" id="KW-0723">Serine/threonine-protein kinase</keyword>
<dbReference type="Gene3D" id="1.10.510.10">
    <property type="entry name" value="Transferase(Phosphotransferase) domain 1"/>
    <property type="match status" value="1"/>
</dbReference>
<dbReference type="Gene3D" id="3.30.200.20">
    <property type="entry name" value="Phosphorylase Kinase, domain 1"/>
    <property type="match status" value="1"/>
</dbReference>
<dbReference type="PANTHER" id="PTHR47634:SF9">
    <property type="entry name" value="PROTEIN KINASE DOMAIN-CONTAINING PROTEIN-RELATED"/>
    <property type="match status" value="1"/>
</dbReference>
<dbReference type="EMBL" id="NPHW01005348">
    <property type="protein sequence ID" value="OXV06844.1"/>
    <property type="molecule type" value="Genomic_DNA"/>
</dbReference>
<dbReference type="GO" id="GO:0005634">
    <property type="term" value="C:nucleus"/>
    <property type="evidence" value="ECO:0007669"/>
    <property type="project" value="TreeGrafter"/>
</dbReference>
<evidence type="ECO:0000256" key="3">
    <source>
        <dbReference type="ARBA" id="ARBA00022679"/>
    </source>
</evidence>
<dbReference type="AlphaFoldDB" id="A0A232LRY5"/>
<reference evidence="9 10" key="1">
    <citation type="journal article" date="2015" name="Environ. Microbiol.">
        <title>Metagenome sequence of Elaphomyces granulatus from sporocarp tissue reveals Ascomycota ectomycorrhizal fingerprints of genome expansion and a Proteobacteria-rich microbiome.</title>
        <authorList>
            <person name="Quandt C.A."/>
            <person name="Kohler A."/>
            <person name="Hesse C.N."/>
            <person name="Sharpton T.J."/>
            <person name="Martin F."/>
            <person name="Spatafora J.W."/>
        </authorList>
    </citation>
    <scope>NUCLEOTIDE SEQUENCE [LARGE SCALE GENOMIC DNA]</scope>
    <source>
        <strain evidence="9 10">OSC145934</strain>
    </source>
</reference>
<accession>A0A232LRY5</accession>
<keyword evidence="10" id="KW-1185">Reference proteome</keyword>
<keyword evidence="6" id="KW-0067">ATP-binding</keyword>
<dbReference type="EC" id="2.7.11.1" evidence="1"/>
<dbReference type="InterPro" id="IPR051334">
    <property type="entry name" value="SRPK"/>
</dbReference>
<evidence type="ECO:0000256" key="7">
    <source>
        <dbReference type="ARBA" id="ARBA00047899"/>
    </source>
</evidence>
<dbReference type="PANTHER" id="PTHR47634">
    <property type="entry name" value="PROTEIN KINASE DOMAIN-CONTAINING PROTEIN-RELATED"/>
    <property type="match status" value="1"/>
</dbReference>
<dbReference type="GO" id="GO:0050684">
    <property type="term" value="P:regulation of mRNA processing"/>
    <property type="evidence" value="ECO:0007669"/>
    <property type="project" value="TreeGrafter"/>
</dbReference>
<name>A0A232LRY5_9EURO</name>